<evidence type="ECO:0000256" key="6">
    <source>
        <dbReference type="ARBA" id="ARBA00023136"/>
    </source>
</evidence>
<feature type="active site" evidence="8">
    <location>
        <position position="136"/>
    </location>
</feature>
<dbReference type="GO" id="GO:0071555">
    <property type="term" value="P:cell wall organization"/>
    <property type="evidence" value="ECO:0007669"/>
    <property type="project" value="UniProtKB-KW"/>
</dbReference>
<evidence type="ECO:0008006" key="13">
    <source>
        <dbReference type="Google" id="ProtNLM"/>
    </source>
</evidence>
<sequence length="731" mass="82930">MEPCDSSLYTTVVKPHAKKNRAYACIYLAAIVGLIYYRILFMPSESYIPWILGFAAELGFAFRWTLDQAMRWRPVDRFTFPERLSRRFERDLPSIDIFICTADPIKEPPISVVNTVLSTLAFDYPAEKLSCYLSDDGGSPLTFYALLEASRFAKMWVPFCNKYSLQQRCPEAYFAEGYARDNENLSFIREWKNVNKTYKEMKSCINNSVERGTVPEDKRGGHIGFRDWSSEMNSRDHPTIIQVLLEKGRDMDAEGHDLPNLVYVSREKKPGFPHYFKAGALNALIRVSEVMTNSPFMLTLDCDMYANNCEALREAMCFFMDPKSGHQFGYVQFPQRFHGITKNDLYANSLKSIFDIQAKGLDGFEGPEYVGTGCVHRRDVLCGSDPQYPSSKLITAFTPSKLSLKQTSPSQRLDDARALANCTYEENTLWGKKVGMLYNSAVEDILTGLVIHYRGWKSALCVPQRDAFLGCAPCNLNDTLIQHKRWTTGQFEIFASRYCPLVRGIGTTSIAHRMGCTFFCLWAPSSLHILCYSLVPALCMLSGLSMFPEISSPWFLLFVFLSVTAHTRNAIELVWIGYSFKGWWNEQRMWMIKGVSSYLFGLIQVICKLTGISKVGFELTDKVYDRQAGKRYEEENFEFGVASTLFVPPATVALINLISLLGGITQVIRQGYECFESMFVQLVLSSFIVINSYPIYEGMFVRKDKGRMPTTITLFSVVAAMVACSLAPLIL</sequence>
<feature type="transmembrane region" description="Helical" evidence="11">
    <location>
        <begin position="554"/>
        <end position="578"/>
    </location>
</feature>
<keyword evidence="2" id="KW-0328">Glycosyltransferase</keyword>
<feature type="binding site" evidence="9">
    <location>
        <position position="106"/>
    </location>
    <ligand>
        <name>UDP-alpha-D-glucose</name>
        <dbReference type="ChEBI" id="CHEBI:58885"/>
    </ligand>
</feature>
<feature type="binding site" evidence="10">
    <location>
        <position position="301"/>
    </location>
    <ligand>
        <name>Mn(2+)</name>
        <dbReference type="ChEBI" id="CHEBI:29035"/>
    </ligand>
</feature>
<dbReference type="AlphaFoldDB" id="A0A0D6QSW0"/>
<keyword evidence="3" id="KW-0808">Transferase</keyword>
<accession>A0A0D6QSW0</accession>
<dbReference type="GO" id="GO:0030244">
    <property type="term" value="P:cellulose biosynthetic process"/>
    <property type="evidence" value="ECO:0007669"/>
    <property type="project" value="InterPro"/>
</dbReference>
<evidence type="ECO:0000256" key="2">
    <source>
        <dbReference type="ARBA" id="ARBA00022676"/>
    </source>
</evidence>
<feature type="transmembrane region" description="Helical" evidence="11">
    <location>
        <begin position="598"/>
        <end position="617"/>
    </location>
</feature>
<evidence type="ECO:0000256" key="9">
    <source>
        <dbReference type="PIRSR" id="PIRSR605150-2"/>
    </source>
</evidence>
<feature type="binding site" evidence="9">
    <location>
        <position position="107"/>
    </location>
    <ligand>
        <name>UDP-alpha-D-glucose</name>
        <dbReference type="ChEBI" id="CHEBI:58885"/>
    </ligand>
</feature>
<evidence type="ECO:0000256" key="1">
    <source>
        <dbReference type="ARBA" id="ARBA00004127"/>
    </source>
</evidence>
<keyword evidence="7" id="KW-0961">Cell wall biogenesis/degradation</keyword>
<protein>
    <recommendedName>
        <fullName evidence="13">Glycosyltransferase 2-like domain-containing protein</fullName>
    </recommendedName>
</protein>
<feature type="transmembrane region" description="Helical" evidence="11">
    <location>
        <begin position="529"/>
        <end position="548"/>
    </location>
</feature>
<evidence type="ECO:0000256" key="4">
    <source>
        <dbReference type="ARBA" id="ARBA00022692"/>
    </source>
</evidence>
<dbReference type="InterPro" id="IPR005150">
    <property type="entry name" value="Cellulose_synth"/>
</dbReference>
<dbReference type="GO" id="GO:0012505">
    <property type="term" value="C:endomembrane system"/>
    <property type="evidence" value="ECO:0007669"/>
    <property type="project" value="UniProtKB-SubCell"/>
</dbReference>
<dbReference type="Pfam" id="PF03552">
    <property type="entry name" value="Cellulose_synt"/>
    <property type="match status" value="2"/>
</dbReference>
<keyword evidence="6 11" id="KW-0472">Membrane</keyword>
<dbReference type="Gene3D" id="3.90.550.10">
    <property type="entry name" value="Spore Coat Polysaccharide Biosynthesis Protein SpsA, Chain A"/>
    <property type="match status" value="1"/>
</dbReference>
<feature type="transmembrane region" description="Helical" evidence="11">
    <location>
        <begin position="708"/>
        <end position="730"/>
    </location>
</feature>
<feature type="transmembrane region" description="Helical" evidence="11">
    <location>
        <begin position="47"/>
        <end position="66"/>
    </location>
</feature>
<evidence type="ECO:0000256" key="3">
    <source>
        <dbReference type="ARBA" id="ARBA00022679"/>
    </source>
</evidence>
<keyword evidence="4 11" id="KW-0812">Transmembrane</keyword>
<dbReference type="EMBL" id="GCKF01046513">
    <property type="protein sequence ID" value="JAG93521.1"/>
    <property type="molecule type" value="Transcribed_RNA"/>
</dbReference>
<comment type="subcellular location">
    <subcellularLocation>
        <location evidence="1">Endomembrane system</location>
        <topology evidence="1">Multi-pass membrane protein</topology>
    </subcellularLocation>
</comment>
<dbReference type="GO" id="GO:0016760">
    <property type="term" value="F:cellulose synthase (UDP-forming) activity"/>
    <property type="evidence" value="ECO:0007669"/>
    <property type="project" value="InterPro"/>
</dbReference>
<feature type="transmembrane region" description="Helical" evidence="11">
    <location>
        <begin position="637"/>
        <end position="662"/>
    </location>
</feature>
<evidence type="ECO:0000256" key="7">
    <source>
        <dbReference type="ARBA" id="ARBA00023316"/>
    </source>
</evidence>
<feature type="active site" evidence="8">
    <location>
        <position position="444"/>
    </location>
</feature>
<feature type="binding site" evidence="9">
    <location>
        <position position="136"/>
    </location>
    <ligand>
        <name>UDP-alpha-D-glucose</name>
        <dbReference type="ChEBI" id="CHEBI:58885"/>
    </ligand>
</feature>
<dbReference type="GO" id="GO:0016020">
    <property type="term" value="C:membrane"/>
    <property type="evidence" value="ECO:0007669"/>
    <property type="project" value="InterPro"/>
</dbReference>
<reference evidence="12" key="1">
    <citation type="submission" date="2015-03" db="EMBL/GenBank/DDBJ databases">
        <title>A transcriptome of Araucaria cunninghamii, an australian fine timber species.</title>
        <authorList>
            <person name="Jing Yi C.J.Y."/>
            <person name="Yin San L.Y.S."/>
            <person name="Abdul Karim S.S."/>
            <person name="Wan Azmi N.N."/>
            <person name="Hercus R.R."/>
            <person name="Croft L.L."/>
        </authorList>
    </citation>
    <scope>NUCLEOTIDE SEQUENCE</scope>
    <source>
        <strain evidence="12">MI0301</strain>
        <tissue evidence="12">Leaf</tissue>
    </source>
</reference>
<dbReference type="InterPro" id="IPR029044">
    <property type="entry name" value="Nucleotide-diphossugar_trans"/>
</dbReference>
<evidence type="ECO:0000256" key="10">
    <source>
        <dbReference type="PIRSR" id="PIRSR605150-3"/>
    </source>
</evidence>
<evidence type="ECO:0000256" key="8">
    <source>
        <dbReference type="PIRSR" id="PIRSR605150-1"/>
    </source>
</evidence>
<feature type="binding site" evidence="10">
    <location>
        <position position="277"/>
    </location>
    <ligand>
        <name>Mn(2+)</name>
        <dbReference type="ChEBI" id="CHEBI:29035"/>
    </ligand>
</feature>
<evidence type="ECO:0000256" key="5">
    <source>
        <dbReference type="ARBA" id="ARBA00022989"/>
    </source>
</evidence>
<feature type="transmembrane region" description="Helical" evidence="11">
    <location>
        <begin position="674"/>
        <end position="696"/>
    </location>
</feature>
<proteinExistence type="predicted"/>
<keyword evidence="5 11" id="KW-1133">Transmembrane helix</keyword>
<organism evidence="12">
    <name type="scientific">Araucaria cunninghamii</name>
    <name type="common">Hoop pine</name>
    <name type="synonym">Moreton Bay pine</name>
    <dbReference type="NCBI Taxonomy" id="56994"/>
    <lineage>
        <taxon>Eukaryota</taxon>
        <taxon>Viridiplantae</taxon>
        <taxon>Streptophyta</taxon>
        <taxon>Embryophyta</taxon>
        <taxon>Tracheophyta</taxon>
        <taxon>Spermatophyta</taxon>
        <taxon>Pinopsida</taxon>
        <taxon>Pinidae</taxon>
        <taxon>Conifers II</taxon>
        <taxon>Araucariales</taxon>
        <taxon>Araucariaceae</taxon>
        <taxon>Araucaria</taxon>
    </lineage>
</organism>
<dbReference type="PANTHER" id="PTHR13301">
    <property type="entry name" value="X-BOX TRANSCRIPTION FACTOR-RELATED"/>
    <property type="match status" value="1"/>
</dbReference>
<name>A0A0D6QSW0_ARACU</name>
<feature type="transmembrane region" description="Helical" evidence="11">
    <location>
        <begin position="22"/>
        <end position="41"/>
    </location>
</feature>
<dbReference type="SUPFAM" id="SSF53448">
    <property type="entry name" value="Nucleotide-diphospho-sugar transferases"/>
    <property type="match status" value="1"/>
</dbReference>
<evidence type="ECO:0000256" key="11">
    <source>
        <dbReference type="SAM" id="Phobius"/>
    </source>
</evidence>
<evidence type="ECO:0000313" key="12">
    <source>
        <dbReference type="EMBL" id="JAG93521.1"/>
    </source>
</evidence>